<dbReference type="SUPFAM" id="SSF102735">
    <property type="entry name" value="Trigger factor ribosome-binding domain"/>
    <property type="match status" value="1"/>
</dbReference>
<dbReference type="Gene3D" id="3.30.70.1050">
    <property type="entry name" value="Trigger factor ribosome-binding domain"/>
    <property type="match status" value="1"/>
</dbReference>
<proteinExistence type="inferred from homology"/>
<dbReference type="EC" id="5.2.1.8" evidence="3 12"/>
<dbReference type="GO" id="GO:0003755">
    <property type="term" value="F:peptidyl-prolyl cis-trans isomerase activity"/>
    <property type="evidence" value="ECO:0007669"/>
    <property type="project" value="UniProtKB-UniRule"/>
</dbReference>
<dbReference type="Pfam" id="PF05697">
    <property type="entry name" value="Trigger_N"/>
    <property type="match status" value="1"/>
</dbReference>
<evidence type="ECO:0000256" key="11">
    <source>
        <dbReference type="ARBA" id="ARBA00029986"/>
    </source>
</evidence>
<dbReference type="Pfam" id="PF05698">
    <property type="entry name" value="Trigger_C"/>
    <property type="match status" value="1"/>
</dbReference>
<protein>
    <recommendedName>
        <fullName evidence="4 12">Trigger factor</fullName>
        <shortName evidence="12">TF</shortName>
        <ecNumber evidence="3 12">5.2.1.8</ecNumber>
    </recommendedName>
    <alternativeName>
        <fullName evidence="11 12">PPIase</fullName>
    </alternativeName>
</protein>
<keyword evidence="9 12" id="KW-0131">Cell cycle</keyword>
<keyword evidence="12" id="KW-0963">Cytoplasm</keyword>
<dbReference type="InterPro" id="IPR036611">
    <property type="entry name" value="Trigger_fac_ribosome-bd_sf"/>
</dbReference>
<evidence type="ECO:0000256" key="4">
    <source>
        <dbReference type="ARBA" id="ARBA00016902"/>
    </source>
</evidence>
<dbReference type="Proteomes" id="UP001151088">
    <property type="component" value="Unassembled WGS sequence"/>
</dbReference>
<dbReference type="GO" id="GO:0051301">
    <property type="term" value="P:cell division"/>
    <property type="evidence" value="ECO:0007669"/>
    <property type="project" value="UniProtKB-KW"/>
</dbReference>
<dbReference type="Gene3D" id="1.10.3120.10">
    <property type="entry name" value="Trigger factor, C-terminal domain"/>
    <property type="match status" value="1"/>
</dbReference>
<evidence type="ECO:0000256" key="12">
    <source>
        <dbReference type="HAMAP-Rule" id="MF_00303"/>
    </source>
</evidence>
<organism evidence="16 17">
    <name type="scientific">Ancylobacter mangrovi</name>
    <dbReference type="NCBI Taxonomy" id="2972472"/>
    <lineage>
        <taxon>Bacteria</taxon>
        <taxon>Pseudomonadati</taxon>
        <taxon>Pseudomonadota</taxon>
        <taxon>Alphaproteobacteria</taxon>
        <taxon>Hyphomicrobiales</taxon>
        <taxon>Xanthobacteraceae</taxon>
        <taxon>Ancylobacter</taxon>
    </lineage>
</organism>
<gene>
    <name evidence="12 16" type="primary">tig</name>
    <name evidence="16" type="ORF">NVS89_13440</name>
</gene>
<dbReference type="InterPro" id="IPR001179">
    <property type="entry name" value="PPIase_FKBP_dom"/>
</dbReference>
<dbReference type="Gene3D" id="3.10.50.40">
    <property type="match status" value="1"/>
</dbReference>
<dbReference type="Pfam" id="PF00254">
    <property type="entry name" value="FKBP_C"/>
    <property type="match status" value="1"/>
</dbReference>
<keyword evidence="7 12" id="KW-0143">Chaperone</keyword>
<evidence type="ECO:0000256" key="13">
    <source>
        <dbReference type="PROSITE-ProRule" id="PRU00277"/>
    </source>
</evidence>
<dbReference type="PANTHER" id="PTHR30560:SF3">
    <property type="entry name" value="TRIGGER FACTOR-LIKE PROTEIN TIG, CHLOROPLASTIC"/>
    <property type="match status" value="1"/>
</dbReference>
<evidence type="ECO:0000256" key="2">
    <source>
        <dbReference type="ARBA" id="ARBA00005464"/>
    </source>
</evidence>
<dbReference type="GO" id="GO:0015031">
    <property type="term" value="P:protein transport"/>
    <property type="evidence" value="ECO:0007669"/>
    <property type="project" value="UniProtKB-UniRule"/>
</dbReference>
<dbReference type="PIRSF" id="PIRSF003095">
    <property type="entry name" value="Trigger_factor"/>
    <property type="match status" value="1"/>
</dbReference>
<evidence type="ECO:0000313" key="16">
    <source>
        <dbReference type="EMBL" id="MCS0496102.1"/>
    </source>
</evidence>
<evidence type="ECO:0000259" key="15">
    <source>
        <dbReference type="PROSITE" id="PS50059"/>
    </source>
</evidence>
<comment type="caution">
    <text evidence="16">The sequence shown here is derived from an EMBL/GenBank/DDBJ whole genome shotgun (WGS) entry which is preliminary data.</text>
</comment>
<dbReference type="InterPro" id="IPR046357">
    <property type="entry name" value="PPIase_dom_sf"/>
</dbReference>
<dbReference type="GO" id="GO:0005737">
    <property type="term" value="C:cytoplasm"/>
    <property type="evidence" value="ECO:0007669"/>
    <property type="project" value="UniProtKB-SubCell"/>
</dbReference>
<dbReference type="GO" id="GO:0043335">
    <property type="term" value="P:protein unfolding"/>
    <property type="evidence" value="ECO:0007669"/>
    <property type="project" value="TreeGrafter"/>
</dbReference>
<evidence type="ECO:0000256" key="5">
    <source>
        <dbReference type="ARBA" id="ARBA00022618"/>
    </source>
</evidence>
<evidence type="ECO:0000256" key="1">
    <source>
        <dbReference type="ARBA" id="ARBA00000971"/>
    </source>
</evidence>
<evidence type="ECO:0000256" key="7">
    <source>
        <dbReference type="ARBA" id="ARBA00023186"/>
    </source>
</evidence>
<dbReference type="PANTHER" id="PTHR30560">
    <property type="entry name" value="TRIGGER FACTOR CHAPERONE AND PEPTIDYL-PROLYL CIS/TRANS ISOMERASE"/>
    <property type="match status" value="1"/>
</dbReference>
<keyword evidence="17" id="KW-1185">Reference proteome</keyword>
<sequence length="459" mass="50773">MQVTELLAEGLKREYRVVLPAAELDAKANERLNEMKDKVRLNGFRPGKVPVAHLKRMYGKSVLAEVIDQAVNEANGQIVEEHGFKLALQPKIELPQDEGAVNEVLEGKADLSYTVGLEVLPSIELGDFKSIELDKPVLAVTDAEVDEMVNRIAEGNRPYSAKEGAAENGDRVTVAFVGTIDGEKFEGGSGEDIPVVIGSNTFIPGFEEQLVGIKADETRTVNVTFPENYQAANLAGKAASFEVTAKTIEAPGEVKLDDEFAKTLGMDSLDALKEQVKSRIAQEHNAQSRAKVKRKLLDVLDTMHQFDVPPTLAEQEFEGIWGSVTSEMEQQKRTFEDEGTTQEAARADYETIAKRRVRLGLVLAEIGEKNDIQVSDDEVTRAVVERARQFPGQEQQVWEFYRKNAQALASLRAPIFEEKVVDFLLELAKVKEVPVTREELYAEDEADKAEAGKDEAEKA</sequence>
<dbReference type="GO" id="GO:0044183">
    <property type="term" value="F:protein folding chaperone"/>
    <property type="evidence" value="ECO:0007669"/>
    <property type="project" value="TreeGrafter"/>
</dbReference>
<name>A0A9X2T2Q4_9HYPH</name>
<reference evidence="16" key="1">
    <citation type="submission" date="2022-08" db="EMBL/GenBank/DDBJ databases">
        <authorList>
            <person name="Li F."/>
        </authorList>
    </citation>
    <scope>NUCLEOTIDE SEQUENCE</scope>
    <source>
        <strain evidence="16">MQZ15Z-1</strain>
    </source>
</reference>
<dbReference type="InterPro" id="IPR037041">
    <property type="entry name" value="Trigger_fac_C_sf"/>
</dbReference>
<dbReference type="AlphaFoldDB" id="A0A9X2T2Q4"/>
<keyword evidence="6 12" id="KW-0697">Rotamase</keyword>
<comment type="catalytic activity">
    <reaction evidence="1 12 13">
        <text>[protein]-peptidylproline (omega=180) = [protein]-peptidylproline (omega=0)</text>
        <dbReference type="Rhea" id="RHEA:16237"/>
        <dbReference type="Rhea" id="RHEA-COMP:10747"/>
        <dbReference type="Rhea" id="RHEA-COMP:10748"/>
        <dbReference type="ChEBI" id="CHEBI:83833"/>
        <dbReference type="ChEBI" id="CHEBI:83834"/>
        <dbReference type="EC" id="5.2.1.8"/>
    </reaction>
</comment>
<evidence type="ECO:0000256" key="8">
    <source>
        <dbReference type="ARBA" id="ARBA00023235"/>
    </source>
</evidence>
<comment type="subcellular location">
    <subcellularLocation>
        <location evidence="12">Cytoplasm</location>
    </subcellularLocation>
    <text evidence="12">About half TF is bound to the ribosome near the polypeptide exit tunnel while the other half is free in the cytoplasm.</text>
</comment>
<comment type="function">
    <text evidence="10 12">Involved in protein export. Acts as a chaperone by maintaining the newly synthesized protein in an open conformation. Functions as a peptidyl-prolyl cis-trans isomerase.</text>
</comment>
<dbReference type="InterPro" id="IPR008881">
    <property type="entry name" value="Trigger_fac_ribosome-bd_bac"/>
</dbReference>
<evidence type="ECO:0000256" key="14">
    <source>
        <dbReference type="RuleBase" id="RU003914"/>
    </source>
</evidence>
<dbReference type="FunFam" id="3.10.50.40:FF:000001">
    <property type="entry name" value="Trigger factor"/>
    <property type="match status" value="1"/>
</dbReference>
<evidence type="ECO:0000256" key="10">
    <source>
        <dbReference type="ARBA" id="ARBA00024849"/>
    </source>
</evidence>
<comment type="similarity">
    <text evidence="2 12 14">Belongs to the FKBP-type PPIase family. Tig subfamily.</text>
</comment>
<dbReference type="SUPFAM" id="SSF54534">
    <property type="entry name" value="FKBP-like"/>
    <property type="match status" value="1"/>
</dbReference>
<evidence type="ECO:0000313" key="17">
    <source>
        <dbReference type="Proteomes" id="UP001151088"/>
    </source>
</evidence>
<dbReference type="InterPro" id="IPR027304">
    <property type="entry name" value="Trigger_fact/SurA_dom_sf"/>
</dbReference>
<dbReference type="NCBIfam" id="TIGR00115">
    <property type="entry name" value="tig"/>
    <property type="match status" value="1"/>
</dbReference>
<dbReference type="HAMAP" id="MF_00303">
    <property type="entry name" value="Trigger_factor_Tig"/>
    <property type="match status" value="1"/>
</dbReference>
<dbReference type="PROSITE" id="PS50059">
    <property type="entry name" value="FKBP_PPIASE"/>
    <property type="match status" value="1"/>
</dbReference>
<keyword evidence="8 12" id="KW-0413">Isomerase</keyword>
<keyword evidence="5 12" id="KW-0132">Cell division</keyword>
<accession>A0A9X2T2Q4</accession>
<dbReference type="GO" id="GO:0051083">
    <property type="term" value="P:'de novo' cotranslational protein folding"/>
    <property type="evidence" value="ECO:0007669"/>
    <property type="project" value="TreeGrafter"/>
</dbReference>
<dbReference type="SUPFAM" id="SSF109998">
    <property type="entry name" value="Triger factor/SurA peptide-binding domain-like"/>
    <property type="match status" value="1"/>
</dbReference>
<comment type="domain">
    <text evidence="12">Consists of 3 domains; the N-terminus binds the ribosome, the middle domain has PPIase activity, while the C-terminus has intrinsic chaperone activity on its own.</text>
</comment>
<evidence type="ECO:0000256" key="6">
    <source>
        <dbReference type="ARBA" id="ARBA00023110"/>
    </source>
</evidence>
<dbReference type="EMBL" id="JANTHZ010000005">
    <property type="protein sequence ID" value="MCS0496102.1"/>
    <property type="molecule type" value="Genomic_DNA"/>
</dbReference>
<evidence type="ECO:0000256" key="3">
    <source>
        <dbReference type="ARBA" id="ARBA00013194"/>
    </source>
</evidence>
<dbReference type="InterPro" id="IPR008880">
    <property type="entry name" value="Trigger_fac_C"/>
</dbReference>
<feature type="domain" description="PPIase FKBP-type" evidence="15">
    <location>
        <begin position="169"/>
        <end position="229"/>
    </location>
</feature>
<dbReference type="RefSeq" id="WP_258733258.1">
    <property type="nucleotide sequence ID" value="NZ_JANTHZ010000005.1"/>
</dbReference>
<dbReference type="InterPro" id="IPR005215">
    <property type="entry name" value="Trig_fac"/>
</dbReference>
<evidence type="ECO:0000256" key="9">
    <source>
        <dbReference type="ARBA" id="ARBA00023306"/>
    </source>
</evidence>
<dbReference type="GO" id="GO:0043022">
    <property type="term" value="F:ribosome binding"/>
    <property type="evidence" value="ECO:0007669"/>
    <property type="project" value="TreeGrafter"/>
</dbReference>